<protein>
    <submittedName>
        <fullName evidence="4">M15 family metallopeptidase</fullName>
    </submittedName>
</protein>
<accession>A0ABU7KEA6</accession>
<evidence type="ECO:0000313" key="4">
    <source>
        <dbReference type="EMBL" id="MEE2040570.1"/>
    </source>
</evidence>
<feature type="coiled-coil region" evidence="1">
    <location>
        <begin position="44"/>
        <end position="74"/>
    </location>
</feature>
<proteinExistence type="predicted"/>
<dbReference type="Pfam" id="PF02557">
    <property type="entry name" value="VanY"/>
    <property type="match status" value="1"/>
</dbReference>
<reference evidence="4 5" key="1">
    <citation type="submission" date="2023-08" db="EMBL/GenBank/DDBJ databases">
        <authorList>
            <person name="Girao M."/>
            <person name="Carvalho M.F."/>
        </authorList>
    </citation>
    <scope>NUCLEOTIDE SEQUENCE [LARGE SCALE GENOMIC DNA]</scope>
    <source>
        <strain evidence="4 5">CT-R113</strain>
    </source>
</reference>
<comment type="caution">
    <text evidence="4">The sequence shown here is derived from an EMBL/GenBank/DDBJ whole genome shotgun (WGS) entry which is preliminary data.</text>
</comment>
<feature type="region of interest" description="Disordered" evidence="2">
    <location>
        <begin position="156"/>
        <end position="178"/>
    </location>
</feature>
<dbReference type="CDD" id="cd14814">
    <property type="entry name" value="Peptidase_M15"/>
    <property type="match status" value="1"/>
</dbReference>
<dbReference type="InterPro" id="IPR009045">
    <property type="entry name" value="Zn_M74/Hedgehog-like"/>
</dbReference>
<feature type="domain" description="D-alanyl-D-alanine carboxypeptidase-like core" evidence="3">
    <location>
        <begin position="277"/>
        <end position="384"/>
    </location>
</feature>
<evidence type="ECO:0000256" key="1">
    <source>
        <dbReference type="SAM" id="Coils"/>
    </source>
</evidence>
<dbReference type="InterPro" id="IPR003709">
    <property type="entry name" value="VanY-like_core_dom"/>
</dbReference>
<dbReference type="Gene3D" id="3.30.1380.10">
    <property type="match status" value="1"/>
</dbReference>
<organism evidence="4 5">
    <name type="scientific">Nocardiopsis codii</name>
    <dbReference type="NCBI Taxonomy" id="3065942"/>
    <lineage>
        <taxon>Bacteria</taxon>
        <taxon>Bacillati</taxon>
        <taxon>Actinomycetota</taxon>
        <taxon>Actinomycetes</taxon>
        <taxon>Streptosporangiales</taxon>
        <taxon>Nocardiopsidaceae</taxon>
        <taxon>Nocardiopsis</taxon>
    </lineage>
</organism>
<evidence type="ECO:0000256" key="2">
    <source>
        <dbReference type="SAM" id="MobiDB-lite"/>
    </source>
</evidence>
<feature type="region of interest" description="Disordered" evidence="2">
    <location>
        <begin position="199"/>
        <end position="260"/>
    </location>
</feature>
<keyword evidence="5" id="KW-1185">Reference proteome</keyword>
<gene>
    <name evidence="4" type="ORF">Q8791_25440</name>
</gene>
<name>A0ABU7KEA6_9ACTN</name>
<keyword evidence="1" id="KW-0175">Coiled coil</keyword>
<dbReference type="Proteomes" id="UP001356095">
    <property type="component" value="Unassembled WGS sequence"/>
</dbReference>
<dbReference type="RefSeq" id="WP_330094331.1">
    <property type="nucleotide sequence ID" value="NZ_JAUZMY010000031.1"/>
</dbReference>
<dbReference type="EMBL" id="JAUZMY010000031">
    <property type="protein sequence ID" value="MEE2040570.1"/>
    <property type="molecule type" value="Genomic_DNA"/>
</dbReference>
<evidence type="ECO:0000259" key="3">
    <source>
        <dbReference type="Pfam" id="PF02557"/>
    </source>
</evidence>
<evidence type="ECO:0000313" key="5">
    <source>
        <dbReference type="Proteomes" id="UP001356095"/>
    </source>
</evidence>
<feature type="compositionally biased region" description="Basic and acidic residues" evidence="2">
    <location>
        <begin position="199"/>
        <end position="219"/>
    </location>
</feature>
<dbReference type="SUPFAM" id="SSF55166">
    <property type="entry name" value="Hedgehog/DD-peptidase"/>
    <property type="match status" value="1"/>
</dbReference>
<sequence>MGLAVLLTLAAAPGAAADEIVGEPSLGNVRVALAALRADTEVLRQEALGKIERYGEERERLAELTERSAEAAERAGTAVERGEEARLAAARQAAAVYMGADVGPVHAWGGSQGPSGMLERGALLHLLGEHRAADLDRAGAARVASETVHGLADTAAREQAEATEAAAAAREEAEEAVTEQEERLGWLLAEQTRLEARLVGVRDPDGQERRREETLHDARAALSTDDDERGGVSGAGSGDGWEPPPSHARTGCTAGDADHANGRIPESVLCPLPQPGERLRADAAEAFIELDGAYRGEFGRPMCVTDSYRPYHEQVSLFREMLPGMAAEPGTSRHGLGVAVDLCGGVNEVGAPEHEWMLAHAPAHGWDNPPWARGGFEPWHWEFAP</sequence>